<proteinExistence type="predicted"/>
<dbReference type="OMA" id="VEFTEVY"/>
<dbReference type="RefSeq" id="XP_008606331.1">
    <property type="nucleotide sequence ID" value="XM_008608109.1"/>
</dbReference>
<dbReference type="GeneID" id="19943242"/>
<name>T0SAL2_SAPDV</name>
<gene>
    <name evidence="1" type="ORF">SDRG_02515</name>
</gene>
<dbReference type="EMBL" id="JH767137">
    <property type="protein sequence ID" value="EQC39857.1"/>
    <property type="molecule type" value="Genomic_DNA"/>
</dbReference>
<accession>T0SAL2</accession>
<keyword evidence="2" id="KW-1185">Reference proteome</keyword>
<evidence type="ECO:0000313" key="2">
    <source>
        <dbReference type="Proteomes" id="UP000030762"/>
    </source>
</evidence>
<dbReference type="Proteomes" id="UP000030762">
    <property type="component" value="Unassembled WGS sequence"/>
</dbReference>
<sequence>MTTRIYKAPTSMTALLAAPKGTVEHYDGEAFLLHVFWRAPDLDAARRLLAALAACARATHRDTPCVPTYFFRLSSMIPPAPMALTAGEHPWLSAAVKKLQVGVHRAAVEADLRKYGLDMNRLDLSPDASLPESLQQSPVWVEFTEVYLDERAFIEHAGSRDYLDAYGRIMDPACMLGAPTTMRLGDPVESVVAILEPILKERVAPMDPRLSLWRAPTSTARPAFVSLDFATAQVDVPPLWTALCTTCVLFQHPVCDGRTRLLSVLTHTPNLIALQSVAELAPVVGQVHVDGPPDDMVALLEAAGLSSIIEVNGEAVGHILHERAPELRAVASYTE</sequence>
<dbReference type="VEuPathDB" id="FungiDB:SDRG_02515"/>
<evidence type="ECO:0000313" key="1">
    <source>
        <dbReference type="EMBL" id="EQC39857.1"/>
    </source>
</evidence>
<organism evidence="1 2">
    <name type="scientific">Saprolegnia diclina (strain VS20)</name>
    <dbReference type="NCBI Taxonomy" id="1156394"/>
    <lineage>
        <taxon>Eukaryota</taxon>
        <taxon>Sar</taxon>
        <taxon>Stramenopiles</taxon>
        <taxon>Oomycota</taxon>
        <taxon>Saprolegniomycetes</taxon>
        <taxon>Saprolegniales</taxon>
        <taxon>Saprolegniaceae</taxon>
        <taxon>Saprolegnia</taxon>
    </lineage>
</organism>
<dbReference type="AlphaFoldDB" id="T0SAL2"/>
<dbReference type="InParanoid" id="T0SAL2"/>
<dbReference type="eggNOG" id="ENOG502S9FM">
    <property type="taxonomic scope" value="Eukaryota"/>
</dbReference>
<protein>
    <submittedName>
        <fullName evidence="1">Uncharacterized protein</fullName>
    </submittedName>
</protein>
<reference evidence="1 2" key="1">
    <citation type="submission" date="2012-04" db="EMBL/GenBank/DDBJ databases">
        <title>The Genome Sequence of Saprolegnia declina VS20.</title>
        <authorList>
            <consortium name="The Broad Institute Genome Sequencing Platform"/>
            <person name="Russ C."/>
            <person name="Nusbaum C."/>
            <person name="Tyler B."/>
            <person name="van West P."/>
            <person name="Dieguez-Uribeondo J."/>
            <person name="de Bruijn I."/>
            <person name="Tripathy S."/>
            <person name="Jiang R."/>
            <person name="Young S.K."/>
            <person name="Zeng Q."/>
            <person name="Gargeya S."/>
            <person name="Fitzgerald M."/>
            <person name="Haas B."/>
            <person name="Abouelleil A."/>
            <person name="Alvarado L."/>
            <person name="Arachchi H.M."/>
            <person name="Berlin A."/>
            <person name="Chapman S.B."/>
            <person name="Goldberg J."/>
            <person name="Griggs A."/>
            <person name="Gujja S."/>
            <person name="Hansen M."/>
            <person name="Howarth C."/>
            <person name="Imamovic A."/>
            <person name="Larimer J."/>
            <person name="McCowen C."/>
            <person name="Montmayeur A."/>
            <person name="Murphy C."/>
            <person name="Neiman D."/>
            <person name="Pearson M."/>
            <person name="Priest M."/>
            <person name="Roberts A."/>
            <person name="Saif S."/>
            <person name="Shea T."/>
            <person name="Sisk P."/>
            <person name="Sykes S."/>
            <person name="Wortman J."/>
            <person name="Nusbaum C."/>
            <person name="Birren B."/>
        </authorList>
    </citation>
    <scope>NUCLEOTIDE SEQUENCE [LARGE SCALE GENOMIC DNA]</scope>
    <source>
        <strain evidence="1 2">VS20</strain>
    </source>
</reference>
<dbReference type="OrthoDB" id="71599at2759"/>